<dbReference type="Pfam" id="PF13976">
    <property type="entry name" value="gag_pre-integrs"/>
    <property type="match status" value="1"/>
</dbReference>
<evidence type="ECO:0000259" key="1">
    <source>
        <dbReference type="Pfam" id="PF13976"/>
    </source>
</evidence>
<comment type="caution">
    <text evidence="2">The sequence shown here is derived from an EMBL/GenBank/DDBJ whole genome shotgun (WGS) entry which is preliminary data.</text>
</comment>
<reference evidence="3" key="1">
    <citation type="journal article" date="2019" name="Plant Biotechnol. J.">
        <title>Genome sequencing of the Australian wild diploid species Gossypium australe highlights disease resistance and delayed gland morphogenesis.</title>
        <authorList>
            <person name="Cai Y."/>
            <person name="Cai X."/>
            <person name="Wang Q."/>
            <person name="Wang P."/>
            <person name="Zhang Y."/>
            <person name="Cai C."/>
            <person name="Xu Y."/>
            <person name="Wang K."/>
            <person name="Zhou Z."/>
            <person name="Wang C."/>
            <person name="Geng S."/>
            <person name="Li B."/>
            <person name="Dong Q."/>
            <person name="Hou Y."/>
            <person name="Wang H."/>
            <person name="Ai P."/>
            <person name="Liu Z."/>
            <person name="Yi F."/>
            <person name="Sun M."/>
            <person name="An G."/>
            <person name="Cheng J."/>
            <person name="Zhang Y."/>
            <person name="Shi Q."/>
            <person name="Xie Y."/>
            <person name="Shi X."/>
            <person name="Chang Y."/>
            <person name="Huang F."/>
            <person name="Chen Y."/>
            <person name="Hong S."/>
            <person name="Mi L."/>
            <person name="Sun Q."/>
            <person name="Zhang L."/>
            <person name="Zhou B."/>
            <person name="Peng R."/>
            <person name="Zhang X."/>
            <person name="Liu F."/>
        </authorList>
    </citation>
    <scope>NUCLEOTIDE SEQUENCE [LARGE SCALE GENOMIC DNA]</scope>
    <source>
        <strain evidence="3">cv. PA1801</strain>
    </source>
</reference>
<dbReference type="InterPro" id="IPR025724">
    <property type="entry name" value="GAG-pre-integrase_dom"/>
</dbReference>
<organism evidence="2 3">
    <name type="scientific">Gossypium australe</name>
    <dbReference type="NCBI Taxonomy" id="47621"/>
    <lineage>
        <taxon>Eukaryota</taxon>
        <taxon>Viridiplantae</taxon>
        <taxon>Streptophyta</taxon>
        <taxon>Embryophyta</taxon>
        <taxon>Tracheophyta</taxon>
        <taxon>Spermatophyta</taxon>
        <taxon>Magnoliopsida</taxon>
        <taxon>eudicotyledons</taxon>
        <taxon>Gunneridae</taxon>
        <taxon>Pentapetalae</taxon>
        <taxon>rosids</taxon>
        <taxon>malvids</taxon>
        <taxon>Malvales</taxon>
        <taxon>Malvaceae</taxon>
        <taxon>Malvoideae</taxon>
        <taxon>Gossypium</taxon>
    </lineage>
</organism>
<sequence>MRAKSQQLYALHTEFKKLRMKLGEPITYYFSRMMAIVNKMQIQGDKMKDGAIVEKFLRSLTPKFIFVAYAIGKASDVEELSIDELQGSLLVHELKFQHQDNEEQTLKAAIDSKGHDHSRGRGRGFHYHSSFDNKKIEGCSNHMCDNKETFSSIDNTYRPKVKLRDDSTISVMGKDHAYYVTKLKEKAWIWHFKYGHLNFGGLWTLHQKKMVERFPPITIPLGIYEDCVVSKQHRAQFSQGKEWRAKEQFGLVHPNL</sequence>
<dbReference type="EMBL" id="SMMG02000005">
    <property type="protein sequence ID" value="KAA3472594.1"/>
    <property type="molecule type" value="Genomic_DNA"/>
</dbReference>
<keyword evidence="3" id="KW-1185">Reference proteome</keyword>
<dbReference type="Proteomes" id="UP000325315">
    <property type="component" value="Unassembled WGS sequence"/>
</dbReference>
<dbReference type="PANTHER" id="PTHR35317:SF27">
    <property type="entry name" value="RETROVIRUS-RELATED POL POLYPROTEIN FROM TRANSPOSON TNT 1-94"/>
    <property type="match status" value="1"/>
</dbReference>
<name>A0A5B6VUE8_9ROSI</name>
<feature type="domain" description="GAG-pre-integrase" evidence="1">
    <location>
        <begin position="176"/>
        <end position="232"/>
    </location>
</feature>
<dbReference type="Pfam" id="PF14223">
    <property type="entry name" value="Retrotran_gag_2"/>
    <property type="match status" value="1"/>
</dbReference>
<accession>A0A5B6VUE8</accession>
<proteinExistence type="predicted"/>
<evidence type="ECO:0000313" key="2">
    <source>
        <dbReference type="EMBL" id="KAA3472594.1"/>
    </source>
</evidence>
<evidence type="ECO:0000313" key="3">
    <source>
        <dbReference type="Proteomes" id="UP000325315"/>
    </source>
</evidence>
<dbReference type="PANTHER" id="PTHR35317">
    <property type="entry name" value="OS04G0629600 PROTEIN"/>
    <property type="match status" value="1"/>
</dbReference>
<gene>
    <name evidence="2" type="ORF">EPI10_023065</name>
</gene>
<dbReference type="AlphaFoldDB" id="A0A5B6VUE8"/>
<protein>
    <submittedName>
        <fullName evidence="2">Retrovirus-related Pol polyprotein from transposon TNT 1-94</fullName>
    </submittedName>
</protein>
<dbReference type="OrthoDB" id="2013098at2759"/>